<keyword evidence="8" id="KW-0503">Monooxygenase</keyword>
<keyword evidence="5 9" id="KW-0479">Metal-binding</keyword>
<keyword evidence="7 9" id="KW-0408">Iron</keyword>
<evidence type="ECO:0000256" key="5">
    <source>
        <dbReference type="ARBA" id="ARBA00022723"/>
    </source>
</evidence>
<keyword evidence="10" id="KW-0812">Transmembrane</keyword>
<evidence type="ECO:0000256" key="10">
    <source>
        <dbReference type="SAM" id="Phobius"/>
    </source>
</evidence>
<keyword evidence="12" id="KW-1185">Reference proteome</keyword>
<dbReference type="OrthoDB" id="2789670at2759"/>
<dbReference type="GO" id="GO:0004497">
    <property type="term" value="F:monooxygenase activity"/>
    <property type="evidence" value="ECO:0007669"/>
    <property type="project" value="UniProtKB-KW"/>
</dbReference>
<dbReference type="InterPro" id="IPR036396">
    <property type="entry name" value="Cyt_P450_sf"/>
</dbReference>
<feature type="transmembrane region" description="Helical" evidence="10">
    <location>
        <begin position="448"/>
        <end position="469"/>
    </location>
</feature>
<dbReference type="Gene3D" id="1.10.630.10">
    <property type="entry name" value="Cytochrome P450"/>
    <property type="match status" value="1"/>
</dbReference>
<comment type="similarity">
    <text evidence="3">Belongs to the cytochrome P450 family.</text>
</comment>
<gene>
    <name evidence="11" type="ORF">CTheo_4577</name>
</gene>
<dbReference type="EMBL" id="SSOP01000080">
    <property type="protein sequence ID" value="KAB5591991.1"/>
    <property type="molecule type" value="Genomic_DNA"/>
</dbReference>
<evidence type="ECO:0000256" key="1">
    <source>
        <dbReference type="ARBA" id="ARBA00001971"/>
    </source>
</evidence>
<organism evidence="11 12">
    <name type="scientific">Ceratobasidium theobromae</name>
    <dbReference type="NCBI Taxonomy" id="1582974"/>
    <lineage>
        <taxon>Eukaryota</taxon>
        <taxon>Fungi</taxon>
        <taxon>Dikarya</taxon>
        <taxon>Basidiomycota</taxon>
        <taxon>Agaricomycotina</taxon>
        <taxon>Agaricomycetes</taxon>
        <taxon>Cantharellales</taxon>
        <taxon>Ceratobasidiaceae</taxon>
        <taxon>Ceratobasidium</taxon>
    </lineage>
</organism>
<accession>A0A5N5QKJ0</accession>
<keyword evidence="6" id="KW-0560">Oxidoreductase</keyword>
<keyword evidence="10" id="KW-0472">Membrane</keyword>
<protein>
    <submittedName>
        <fullName evidence="11">Cytochrome P450 family protein</fullName>
    </submittedName>
</protein>
<evidence type="ECO:0000313" key="12">
    <source>
        <dbReference type="Proteomes" id="UP000383932"/>
    </source>
</evidence>
<proteinExistence type="inferred from homology"/>
<evidence type="ECO:0000256" key="2">
    <source>
        <dbReference type="ARBA" id="ARBA00005179"/>
    </source>
</evidence>
<dbReference type="InterPro" id="IPR001128">
    <property type="entry name" value="Cyt_P450"/>
</dbReference>
<evidence type="ECO:0000256" key="8">
    <source>
        <dbReference type="ARBA" id="ARBA00023033"/>
    </source>
</evidence>
<comment type="caution">
    <text evidence="11">The sequence shown here is derived from an EMBL/GenBank/DDBJ whole genome shotgun (WGS) entry which is preliminary data.</text>
</comment>
<name>A0A5N5QKJ0_9AGAM</name>
<dbReference type="GO" id="GO:0020037">
    <property type="term" value="F:heme binding"/>
    <property type="evidence" value="ECO:0007669"/>
    <property type="project" value="InterPro"/>
</dbReference>
<feature type="binding site" description="axial binding residue" evidence="9">
    <location>
        <position position="445"/>
    </location>
    <ligand>
        <name>heme</name>
        <dbReference type="ChEBI" id="CHEBI:30413"/>
    </ligand>
    <ligandPart>
        <name>Fe</name>
        <dbReference type="ChEBI" id="CHEBI:18248"/>
    </ligandPart>
</feature>
<dbReference type="PRINTS" id="PR00463">
    <property type="entry name" value="EP450I"/>
</dbReference>
<evidence type="ECO:0000256" key="7">
    <source>
        <dbReference type="ARBA" id="ARBA00023004"/>
    </source>
</evidence>
<reference evidence="11 12" key="1">
    <citation type="journal article" date="2019" name="Fungal Biol. Biotechnol.">
        <title>Draft genome sequence of fastidious pathogen Ceratobasidium theobromae, which causes vascular-streak dieback in Theobroma cacao.</title>
        <authorList>
            <person name="Ali S.S."/>
            <person name="Asman A."/>
            <person name="Shao J."/>
            <person name="Firmansyah A.P."/>
            <person name="Susilo A.W."/>
            <person name="Rosmana A."/>
            <person name="McMahon P."/>
            <person name="Junaid M."/>
            <person name="Guest D."/>
            <person name="Kheng T.Y."/>
            <person name="Meinhardt L.W."/>
            <person name="Bailey B.A."/>
        </authorList>
    </citation>
    <scope>NUCLEOTIDE SEQUENCE [LARGE SCALE GENOMIC DNA]</scope>
    <source>
        <strain evidence="11 12">CT2</strain>
    </source>
</reference>
<dbReference type="CDD" id="cd11065">
    <property type="entry name" value="CYP64-like"/>
    <property type="match status" value="1"/>
</dbReference>
<dbReference type="PANTHER" id="PTHR46300:SF7">
    <property type="entry name" value="P450, PUTATIVE (EUROFUNG)-RELATED"/>
    <property type="match status" value="1"/>
</dbReference>
<dbReference type="GO" id="GO:0016705">
    <property type="term" value="F:oxidoreductase activity, acting on paired donors, with incorporation or reduction of molecular oxygen"/>
    <property type="evidence" value="ECO:0007669"/>
    <property type="project" value="InterPro"/>
</dbReference>
<keyword evidence="10" id="KW-1133">Transmembrane helix</keyword>
<dbReference type="SUPFAM" id="SSF48264">
    <property type="entry name" value="Cytochrome P450"/>
    <property type="match status" value="1"/>
</dbReference>
<evidence type="ECO:0000256" key="4">
    <source>
        <dbReference type="ARBA" id="ARBA00022617"/>
    </source>
</evidence>
<comment type="cofactor">
    <cofactor evidence="1 9">
        <name>heme</name>
        <dbReference type="ChEBI" id="CHEBI:30413"/>
    </cofactor>
</comment>
<dbReference type="AlphaFoldDB" id="A0A5N5QKJ0"/>
<dbReference type="GO" id="GO:0005506">
    <property type="term" value="F:iron ion binding"/>
    <property type="evidence" value="ECO:0007669"/>
    <property type="project" value="InterPro"/>
</dbReference>
<evidence type="ECO:0000256" key="9">
    <source>
        <dbReference type="PIRSR" id="PIRSR602401-1"/>
    </source>
</evidence>
<dbReference type="InterPro" id="IPR002401">
    <property type="entry name" value="Cyt_P450_E_grp-I"/>
</dbReference>
<evidence type="ECO:0000313" key="11">
    <source>
        <dbReference type="EMBL" id="KAB5591991.1"/>
    </source>
</evidence>
<dbReference type="Proteomes" id="UP000383932">
    <property type="component" value="Unassembled WGS sequence"/>
</dbReference>
<keyword evidence="4 9" id="KW-0349">Heme</keyword>
<evidence type="ECO:0000256" key="6">
    <source>
        <dbReference type="ARBA" id="ARBA00023002"/>
    </source>
</evidence>
<dbReference type="Pfam" id="PF00067">
    <property type="entry name" value="p450"/>
    <property type="match status" value="1"/>
</dbReference>
<sequence>MRDARTSAYVVLALSGLALLRHYRNVMSRRKLCHPPSPKSYPLLGNLLSIPPGPEHLAYMKLGEQLNSDIIFLKVFGHSIIILNSAQAASDLLDKRSARYADRYCPPMIKEPSLVDWSTIPSLVEYGDVWRHYRRLMNNWLNSRAVGQFNKLQENQTRLLLKRLLELSSLPAPFEQVRHEFFFTMASSMFQLGYGYTLQGDQDPFFLRAQSAIDQVTEAGMFTNFFVNILPILNRVPDWFPGTGWKQTARTWRANKERAVDEPYEWTKAQVESGTASPSILSALLQGHSLTSDLCNEEKEKRLKQLAIVMFAGGTDTTSNVLVVLAAAMVLHPLVQERAQKEIDTILGPGVLPTMSDRQRLPYIDNVILELLRWHPVTPTGVAHRCFEDDVYRGYNIEKGSIVIGNLWAMSRDESFYKDPNAFNPDRFLDPKVPPLPGFGWGRRCPGIYFADASLFLGVTSLLATFSFLRKKDAQGNEIIPKIEPTHNSIVMGLNPFEFEFRPRSEKHRQLILESVQHM</sequence>
<comment type="pathway">
    <text evidence="2">Secondary metabolite biosynthesis.</text>
</comment>
<evidence type="ECO:0000256" key="3">
    <source>
        <dbReference type="ARBA" id="ARBA00010617"/>
    </source>
</evidence>
<dbReference type="InterPro" id="IPR050364">
    <property type="entry name" value="Cytochrome_P450_fung"/>
</dbReference>
<dbReference type="PANTHER" id="PTHR46300">
    <property type="entry name" value="P450, PUTATIVE (EUROFUNG)-RELATED-RELATED"/>
    <property type="match status" value="1"/>
</dbReference>